<keyword evidence="4" id="KW-1185">Reference proteome</keyword>
<dbReference type="GO" id="GO:0003677">
    <property type="term" value="F:DNA binding"/>
    <property type="evidence" value="ECO:0007669"/>
    <property type="project" value="UniProtKB-KW"/>
</dbReference>
<keyword evidence="1" id="KW-0238">DNA-binding</keyword>
<proteinExistence type="predicted"/>
<organism evidence="3 4">
    <name type="scientific">Salinimonas iocasae</name>
    <dbReference type="NCBI Taxonomy" id="2572577"/>
    <lineage>
        <taxon>Bacteria</taxon>
        <taxon>Pseudomonadati</taxon>
        <taxon>Pseudomonadota</taxon>
        <taxon>Gammaproteobacteria</taxon>
        <taxon>Alteromonadales</taxon>
        <taxon>Alteromonadaceae</taxon>
        <taxon>Alteromonas/Salinimonas group</taxon>
        <taxon>Salinimonas</taxon>
    </lineage>
</organism>
<dbReference type="InterPro" id="IPR001387">
    <property type="entry name" value="Cro/C1-type_HTH"/>
</dbReference>
<dbReference type="SUPFAM" id="SSF47413">
    <property type="entry name" value="lambda repressor-like DNA-binding domains"/>
    <property type="match status" value="1"/>
</dbReference>
<gene>
    <name evidence="3" type="ORF">FBQ74_18670</name>
</gene>
<accession>A0A5B7YJ62</accession>
<dbReference type="Pfam" id="PF01381">
    <property type="entry name" value="HTH_3"/>
    <property type="match status" value="1"/>
</dbReference>
<protein>
    <submittedName>
        <fullName evidence="3">HigA family addiction module antidote protein</fullName>
    </submittedName>
</protein>
<sequence>MSIKRSRNFPSTHPGTVFKRRVLDRHEISIKEAAEKLHVTRAHLSRFVNGNVGVKVDFALRLEKASGISAQFWMNLQQAYDLHMKRDEVIDCEELYEYA</sequence>
<dbReference type="RefSeq" id="WP_139758231.1">
    <property type="nucleotide sequence ID" value="NZ_CP039853.1"/>
</dbReference>
<keyword evidence="3" id="KW-0614">Plasmid</keyword>
<dbReference type="InterPro" id="IPR010982">
    <property type="entry name" value="Lambda_DNA-bd_dom_sf"/>
</dbReference>
<dbReference type="InterPro" id="IPR013430">
    <property type="entry name" value="Toxin_antidote_HigA"/>
</dbReference>
<evidence type="ECO:0000313" key="4">
    <source>
        <dbReference type="Proteomes" id="UP000304912"/>
    </source>
</evidence>
<evidence type="ECO:0000256" key="1">
    <source>
        <dbReference type="ARBA" id="ARBA00023125"/>
    </source>
</evidence>
<name>A0A5B7YJ62_9ALTE</name>
<evidence type="ECO:0000313" key="3">
    <source>
        <dbReference type="EMBL" id="QCZ95545.1"/>
    </source>
</evidence>
<dbReference type="EMBL" id="CP039853">
    <property type="protein sequence ID" value="QCZ95545.1"/>
    <property type="molecule type" value="Genomic_DNA"/>
</dbReference>
<dbReference type="PANTHER" id="PTHR36924">
    <property type="entry name" value="ANTITOXIN HIGA-1"/>
    <property type="match status" value="1"/>
</dbReference>
<dbReference type="AlphaFoldDB" id="A0A5B7YJ62"/>
<dbReference type="PROSITE" id="PS50943">
    <property type="entry name" value="HTH_CROC1"/>
    <property type="match status" value="1"/>
</dbReference>
<evidence type="ECO:0000259" key="2">
    <source>
        <dbReference type="PROSITE" id="PS50943"/>
    </source>
</evidence>
<geneLocation type="plasmid" evidence="3 4">
    <name>plas12</name>
</geneLocation>
<feature type="domain" description="HTH cro/C1-type" evidence="2">
    <location>
        <begin position="28"/>
        <end position="73"/>
    </location>
</feature>
<reference evidence="3 4" key="1">
    <citation type="submission" date="2019-04" db="EMBL/GenBank/DDBJ databases">
        <title>Salinimonas iocasae sp. nov., a halophilic bacterium isolated from the outer tube casing of tubeworms in Okinawa Trough.</title>
        <authorList>
            <person name="Zhang H."/>
            <person name="Wang H."/>
            <person name="Li C."/>
        </authorList>
    </citation>
    <scope>NUCLEOTIDE SEQUENCE [LARGE SCALE GENOMIC DNA]</scope>
    <source>
        <strain evidence="3 4">KX18D6</strain>
        <plasmid evidence="3 4">plas12</plasmid>
    </source>
</reference>
<dbReference type="Gene3D" id="1.10.260.40">
    <property type="entry name" value="lambda repressor-like DNA-binding domains"/>
    <property type="match status" value="1"/>
</dbReference>
<dbReference type="SMART" id="SM00530">
    <property type="entry name" value="HTH_XRE"/>
    <property type="match status" value="1"/>
</dbReference>
<dbReference type="CDD" id="cd00093">
    <property type="entry name" value="HTH_XRE"/>
    <property type="match status" value="1"/>
</dbReference>
<dbReference type="KEGG" id="salk:FBQ74_18670"/>
<dbReference type="NCBIfam" id="TIGR02607">
    <property type="entry name" value="antidote_HigA"/>
    <property type="match status" value="1"/>
</dbReference>
<dbReference type="Proteomes" id="UP000304912">
    <property type="component" value="Plasmid plas12"/>
</dbReference>
<dbReference type="OrthoDB" id="9793869at2"/>
<dbReference type="PANTHER" id="PTHR36924:SF1">
    <property type="entry name" value="ANTITOXIN HIGA-1"/>
    <property type="match status" value="1"/>
</dbReference>